<evidence type="ECO:0000313" key="1">
    <source>
        <dbReference type="EMBL" id="SNR79604.1"/>
    </source>
</evidence>
<dbReference type="GeneID" id="94028542"/>
<protein>
    <submittedName>
        <fullName evidence="1">Uncharacterized protein</fullName>
    </submittedName>
</protein>
<accession>A0A2K9H7D4</accession>
<dbReference type="AlphaFoldDB" id="A0A2K9H7D4"/>
<reference evidence="1 2" key="1">
    <citation type="submission" date="2017-06" db="EMBL/GenBank/DDBJ databases">
        <authorList>
            <person name="Varghese N."/>
            <person name="Submissions S."/>
        </authorList>
    </citation>
    <scope>NUCLEOTIDE SEQUENCE [LARGE SCALE GENOMIC DNA]</scope>
    <source>
        <strain evidence="1 2">DSM 26989</strain>
    </source>
</reference>
<comment type="caution">
    <text evidence="1">The sequence shown here is derived from an EMBL/GenBank/DDBJ whole genome shotgun (WGS) entry which is preliminary data.</text>
</comment>
<evidence type="ECO:0000313" key="2">
    <source>
        <dbReference type="Proteomes" id="UP000198427"/>
    </source>
</evidence>
<name>A0A2K9H7D4_9BACT</name>
<organism evidence="1 2">
    <name type="scientific">Prevotella jejuni</name>
    <dbReference type="NCBI Taxonomy" id="1177574"/>
    <lineage>
        <taxon>Bacteria</taxon>
        <taxon>Pseudomonadati</taxon>
        <taxon>Bacteroidota</taxon>
        <taxon>Bacteroidia</taxon>
        <taxon>Bacteroidales</taxon>
        <taxon>Prevotellaceae</taxon>
        <taxon>Prevotella</taxon>
    </lineage>
</organism>
<dbReference type="OrthoDB" id="767755at2"/>
<sequence length="409" mass="48622">MSKVCLLLLILNVVGMVSCMEQPPKQSRKQQGHQERLVKREVDLIKKNDHKIREYYRELAEVGLDGVTVMPIDKKVEYTDLAVELNFEILKRMGFQPVSDVVAQKALKKYYNIDISERNNSLFKKGLRRYVIKDGLPQERLEQRRSMDDGATETLFCFWYRNIFVPKYNYIIFHPIIEGAIDLEGFDDEDADNNVVKKGKLSYRTDEELFYKNQFIFHDSKAALTWLMNNNRNFLRDLFLEYGYDKSDVINKMMIDEVKGEEELPIGKEYKELFVSKAVDGRLLIHQGLLQYMLKHADRKNLYYCMLDEYLFSLLDLENEPEFDNLTKEERYKAGAYIGYYYGLMYEKCIGTPCDNQGFGYALYYQKDFVPFIKKNNYFHLKDFDKIIQRHYDRYQEGVEIERHRMSGE</sequence>
<keyword evidence="2" id="KW-1185">Reference proteome</keyword>
<proteinExistence type="predicted"/>
<dbReference type="RefSeq" id="WP_089366006.1">
    <property type="nucleotide sequence ID" value="NZ_CP023863.1"/>
</dbReference>
<gene>
    <name evidence="1" type="ORF">SAMN06265364_11135</name>
</gene>
<dbReference type="KEGG" id="pje:CRM71_03740"/>
<dbReference type="Proteomes" id="UP000198427">
    <property type="component" value="Unassembled WGS sequence"/>
</dbReference>
<dbReference type="PROSITE" id="PS51257">
    <property type="entry name" value="PROKAR_LIPOPROTEIN"/>
    <property type="match status" value="1"/>
</dbReference>
<dbReference type="EMBL" id="FZNZ01000011">
    <property type="protein sequence ID" value="SNR79604.1"/>
    <property type="molecule type" value="Genomic_DNA"/>
</dbReference>